<dbReference type="OrthoDB" id="536093at2759"/>
<evidence type="ECO:0000313" key="1">
    <source>
        <dbReference type="EMBL" id="KOX76885.1"/>
    </source>
</evidence>
<accession>A0A0M9A473</accession>
<dbReference type="Proteomes" id="UP000053105">
    <property type="component" value="Unassembled WGS sequence"/>
</dbReference>
<reference evidence="1 2" key="1">
    <citation type="submission" date="2015-07" db="EMBL/GenBank/DDBJ databases">
        <title>The genome of Melipona quadrifasciata.</title>
        <authorList>
            <person name="Pan H."/>
            <person name="Kapheim K."/>
        </authorList>
    </citation>
    <scope>NUCLEOTIDE SEQUENCE [LARGE SCALE GENOMIC DNA]</scope>
    <source>
        <strain evidence="1">0111107301</strain>
        <tissue evidence="1">Whole body</tissue>
    </source>
</reference>
<name>A0A0M9A473_9HYME</name>
<sequence>ITESEILLRNENSDLNQFRRNVELNWETTKFAEKNIEESLKQKIKIRIAEFSSMLLVSNLKNKARKKSIETEIEWFDLRLKSLDEIYCLRMDALCNER</sequence>
<protein>
    <submittedName>
        <fullName evidence="1">Uncharacterized protein</fullName>
    </submittedName>
</protein>
<organism evidence="1 2">
    <name type="scientific">Melipona quadrifasciata</name>
    <dbReference type="NCBI Taxonomy" id="166423"/>
    <lineage>
        <taxon>Eukaryota</taxon>
        <taxon>Metazoa</taxon>
        <taxon>Ecdysozoa</taxon>
        <taxon>Arthropoda</taxon>
        <taxon>Hexapoda</taxon>
        <taxon>Insecta</taxon>
        <taxon>Pterygota</taxon>
        <taxon>Neoptera</taxon>
        <taxon>Endopterygota</taxon>
        <taxon>Hymenoptera</taxon>
        <taxon>Apocrita</taxon>
        <taxon>Aculeata</taxon>
        <taxon>Apoidea</taxon>
        <taxon>Anthophila</taxon>
        <taxon>Apidae</taxon>
        <taxon>Melipona</taxon>
    </lineage>
</organism>
<proteinExistence type="predicted"/>
<dbReference type="AlphaFoldDB" id="A0A0M9A473"/>
<keyword evidence="2" id="KW-1185">Reference proteome</keyword>
<gene>
    <name evidence="1" type="ORF">WN51_10741</name>
</gene>
<dbReference type="EMBL" id="KQ435737">
    <property type="protein sequence ID" value="KOX76885.1"/>
    <property type="molecule type" value="Genomic_DNA"/>
</dbReference>
<feature type="non-terminal residue" evidence="1">
    <location>
        <position position="1"/>
    </location>
</feature>
<evidence type="ECO:0000313" key="2">
    <source>
        <dbReference type="Proteomes" id="UP000053105"/>
    </source>
</evidence>